<dbReference type="InterPro" id="IPR044772">
    <property type="entry name" value="NO3_transporter"/>
</dbReference>
<dbReference type="SUPFAM" id="SSF103473">
    <property type="entry name" value="MFS general substrate transporter"/>
    <property type="match status" value="1"/>
</dbReference>
<protein>
    <submittedName>
        <fullName evidence="7">NarK/NasA family nitrate transporter</fullName>
    </submittedName>
</protein>
<feature type="transmembrane region" description="Helical" evidence="6">
    <location>
        <begin position="120"/>
        <end position="140"/>
    </location>
</feature>
<keyword evidence="3 6" id="KW-0812">Transmembrane</keyword>
<evidence type="ECO:0000256" key="1">
    <source>
        <dbReference type="ARBA" id="ARBA00004141"/>
    </source>
</evidence>
<dbReference type="GO" id="GO:0015112">
    <property type="term" value="F:nitrate transmembrane transporter activity"/>
    <property type="evidence" value="ECO:0007669"/>
    <property type="project" value="InterPro"/>
</dbReference>
<feature type="transmembrane region" description="Helical" evidence="6">
    <location>
        <begin position="415"/>
        <end position="438"/>
    </location>
</feature>
<comment type="caution">
    <text evidence="7">The sequence shown here is derived from an EMBL/GenBank/DDBJ whole genome shotgun (WGS) entry which is preliminary data.</text>
</comment>
<feature type="transmembrane region" description="Helical" evidence="6">
    <location>
        <begin position="195"/>
        <end position="217"/>
    </location>
</feature>
<dbReference type="EMBL" id="SJZJ01000004">
    <property type="protein sequence ID" value="TCJ30293.1"/>
    <property type="molecule type" value="Genomic_DNA"/>
</dbReference>
<comment type="subcellular location">
    <subcellularLocation>
        <location evidence="1">Membrane</location>
        <topology evidence="1">Multi-pass membrane protein</topology>
    </subcellularLocation>
</comment>
<dbReference type="AlphaFoldDB" id="A0A4R1CG37"/>
<evidence type="ECO:0000256" key="4">
    <source>
        <dbReference type="ARBA" id="ARBA00022989"/>
    </source>
</evidence>
<feature type="transmembrane region" description="Helical" evidence="6">
    <location>
        <begin position="44"/>
        <end position="70"/>
    </location>
</feature>
<proteinExistence type="inferred from homology"/>
<dbReference type="RefSeq" id="WP_131581793.1">
    <property type="nucleotide sequence ID" value="NZ_SJZJ01000004.1"/>
</dbReference>
<reference evidence="7 8" key="1">
    <citation type="submission" date="2019-03" db="EMBL/GenBank/DDBJ databases">
        <authorList>
            <person name="Kim M.K.M."/>
        </authorList>
    </citation>
    <scope>NUCLEOTIDE SEQUENCE [LARGE SCALE GENOMIC DNA]</scope>
    <source>
        <strain evidence="7 8">18JY15-6</strain>
    </source>
</reference>
<feature type="transmembrane region" description="Helical" evidence="6">
    <location>
        <begin position="505"/>
        <end position="527"/>
    </location>
</feature>
<keyword evidence="5 6" id="KW-0472">Membrane</keyword>
<keyword evidence="4 6" id="KW-1133">Transmembrane helix</keyword>
<feature type="transmembrane region" description="Helical" evidence="6">
    <location>
        <begin position="349"/>
        <end position="368"/>
    </location>
</feature>
<dbReference type="Gene3D" id="1.20.1250.20">
    <property type="entry name" value="MFS general substrate transporter like domains"/>
    <property type="match status" value="2"/>
</dbReference>
<dbReference type="Pfam" id="PF07690">
    <property type="entry name" value="MFS_1"/>
    <property type="match status" value="1"/>
</dbReference>
<evidence type="ECO:0000256" key="5">
    <source>
        <dbReference type="ARBA" id="ARBA00023136"/>
    </source>
</evidence>
<evidence type="ECO:0000313" key="8">
    <source>
        <dbReference type="Proteomes" id="UP000295453"/>
    </source>
</evidence>
<evidence type="ECO:0000313" key="7">
    <source>
        <dbReference type="EMBL" id="TCJ30293.1"/>
    </source>
</evidence>
<dbReference type="Proteomes" id="UP000295453">
    <property type="component" value="Unassembled WGS sequence"/>
</dbReference>
<dbReference type="PANTHER" id="PTHR23515">
    <property type="entry name" value="HIGH-AFFINITY NITRATE TRANSPORTER 2.3"/>
    <property type="match status" value="1"/>
</dbReference>
<keyword evidence="8" id="KW-1185">Reference proteome</keyword>
<sequence>MSTTEYTAPAAAVTAKGGTWIEDWRPEDDAFWENGGKAIAKRNLLWSIFAEHLGFSVWLLWSVSAALMVAQRPEFLDTFNVDPTGKSVKLFYLIALPNLVGSLVRIPYTFAVPKFGGRNWTVISALLLLIPTVLFTVAVQNAGTPYWAFMVIAATAGFGGGNFASSMANINFFYPAKAKGAALGLNAAGGNLGVALIQFFLPIIVGAGGAFGLVVAAKKTNAMGKLVPDVHLEYVGYLYAGLAIVAALGAFFFMNNLREAKSSPKEQLAVLKQKHTWVMSFLYIGTFGSFIGYSAAMPLLLKINFFRAPVPTAPIGINFVWYAFLGALVGSIARPFGGWLADKYGGAKVTVVAFTGMILGTLGVWYTLTQMKSVAPPDPEKLKAWKADPTTFPGWDANPFLIGVHDAVTWNANHIFPVFLTLFLLVFAFTGIGNGSTYRMIPLIQKHKATEATEEGTQERHQALLAATKESSAVIGFAGSIGALGGFLIPIVFTAPWVANPVDSIKSAFLIFTAFYVICLGVTYWFFLKKSGKSLGHVKI</sequence>
<evidence type="ECO:0000256" key="3">
    <source>
        <dbReference type="ARBA" id="ARBA00022692"/>
    </source>
</evidence>
<feature type="transmembrane region" description="Helical" evidence="6">
    <location>
        <begin position="277"/>
        <end position="299"/>
    </location>
</feature>
<organism evidence="7 8">
    <name type="scientific">Nocardioides jejuensis</name>
    <dbReference type="NCBI Taxonomy" id="2502782"/>
    <lineage>
        <taxon>Bacteria</taxon>
        <taxon>Bacillati</taxon>
        <taxon>Actinomycetota</taxon>
        <taxon>Actinomycetes</taxon>
        <taxon>Propionibacteriales</taxon>
        <taxon>Nocardioidaceae</taxon>
        <taxon>Nocardioides</taxon>
    </lineage>
</organism>
<feature type="transmembrane region" description="Helical" evidence="6">
    <location>
        <begin position="319"/>
        <end position="337"/>
    </location>
</feature>
<dbReference type="CDD" id="cd17341">
    <property type="entry name" value="MFS_NRT2_like"/>
    <property type="match status" value="1"/>
</dbReference>
<dbReference type="InterPro" id="IPR036259">
    <property type="entry name" value="MFS_trans_sf"/>
</dbReference>
<accession>A0A4R1CG37</accession>
<evidence type="ECO:0000256" key="6">
    <source>
        <dbReference type="SAM" id="Phobius"/>
    </source>
</evidence>
<dbReference type="InterPro" id="IPR011701">
    <property type="entry name" value="MFS"/>
</dbReference>
<dbReference type="GO" id="GO:0016020">
    <property type="term" value="C:membrane"/>
    <property type="evidence" value="ECO:0007669"/>
    <property type="project" value="UniProtKB-SubCell"/>
</dbReference>
<evidence type="ECO:0000256" key="2">
    <source>
        <dbReference type="ARBA" id="ARBA00008432"/>
    </source>
</evidence>
<feature type="transmembrane region" description="Helical" evidence="6">
    <location>
        <begin position="474"/>
        <end position="499"/>
    </location>
</feature>
<comment type="similarity">
    <text evidence="2">Belongs to the major facilitator superfamily. Nitrate/nitrite porter (TC 2.A.1.8) family.</text>
</comment>
<feature type="transmembrane region" description="Helical" evidence="6">
    <location>
        <begin position="90"/>
        <end position="108"/>
    </location>
</feature>
<name>A0A4R1CG37_9ACTN</name>
<feature type="transmembrane region" description="Helical" evidence="6">
    <location>
        <begin position="237"/>
        <end position="257"/>
    </location>
</feature>
<feature type="transmembrane region" description="Helical" evidence="6">
    <location>
        <begin position="146"/>
        <end position="174"/>
    </location>
</feature>
<gene>
    <name evidence="7" type="ORF">EPD65_03545</name>
</gene>
<dbReference type="OrthoDB" id="9771451at2"/>